<organism evidence="1 2">
    <name type="scientific">Geodia barretti</name>
    <name type="common">Barrett's horny sponge</name>
    <dbReference type="NCBI Taxonomy" id="519541"/>
    <lineage>
        <taxon>Eukaryota</taxon>
        <taxon>Metazoa</taxon>
        <taxon>Porifera</taxon>
        <taxon>Demospongiae</taxon>
        <taxon>Heteroscleromorpha</taxon>
        <taxon>Tetractinellida</taxon>
        <taxon>Astrophorina</taxon>
        <taxon>Geodiidae</taxon>
        <taxon>Geodia</taxon>
    </lineage>
</organism>
<dbReference type="AlphaFoldDB" id="A0AA35SFL8"/>
<comment type="caution">
    <text evidence="1">The sequence shown here is derived from an EMBL/GenBank/DDBJ whole genome shotgun (WGS) entry which is preliminary data.</text>
</comment>
<protein>
    <submittedName>
        <fullName evidence="1">Uncharacterized protein</fullName>
    </submittedName>
</protein>
<sequence length="73" mass="8183">EWSVFGVCCQSGVLECVVRVSVGVCCQSKCWSVLSEKVFLECVVRVECFWSVLSEWSVFGVCCQSECWSVLSE</sequence>
<dbReference type="EMBL" id="CASHTH010002312">
    <property type="protein sequence ID" value="CAI8027992.1"/>
    <property type="molecule type" value="Genomic_DNA"/>
</dbReference>
<feature type="non-terminal residue" evidence="1">
    <location>
        <position position="1"/>
    </location>
</feature>
<gene>
    <name evidence="1" type="ORF">GBAR_LOCUS15957</name>
</gene>
<dbReference type="Proteomes" id="UP001174909">
    <property type="component" value="Unassembled WGS sequence"/>
</dbReference>
<accession>A0AA35SFL8</accession>
<reference evidence="1" key="1">
    <citation type="submission" date="2023-03" db="EMBL/GenBank/DDBJ databases">
        <authorList>
            <person name="Steffen K."/>
            <person name="Cardenas P."/>
        </authorList>
    </citation>
    <scope>NUCLEOTIDE SEQUENCE</scope>
</reference>
<name>A0AA35SFL8_GEOBA</name>
<keyword evidence="2" id="KW-1185">Reference proteome</keyword>
<proteinExistence type="predicted"/>
<evidence type="ECO:0000313" key="2">
    <source>
        <dbReference type="Proteomes" id="UP001174909"/>
    </source>
</evidence>
<evidence type="ECO:0000313" key="1">
    <source>
        <dbReference type="EMBL" id="CAI8027992.1"/>
    </source>
</evidence>